<dbReference type="SUPFAM" id="SSF46458">
    <property type="entry name" value="Globin-like"/>
    <property type="match status" value="1"/>
</dbReference>
<dbReference type="SUPFAM" id="SSF63380">
    <property type="entry name" value="Riboflavin synthase domain-like"/>
    <property type="match status" value="1"/>
</dbReference>
<organism evidence="13 14">
    <name type="scientific">Kitasatospora purpeofusca</name>
    <dbReference type="NCBI Taxonomy" id="67352"/>
    <lineage>
        <taxon>Bacteria</taxon>
        <taxon>Bacillati</taxon>
        <taxon>Actinomycetota</taxon>
        <taxon>Actinomycetes</taxon>
        <taxon>Kitasatosporales</taxon>
        <taxon>Streptomycetaceae</taxon>
        <taxon>Kitasatospora</taxon>
    </lineage>
</organism>
<evidence type="ECO:0000256" key="6">
    <source>
        <dbReference type="ARBA" id="ARBA00022857"/>
    </source>
</evidence>
<dbReference type="InterPro" id="IPR050415">
    <property type="entry name" value="MRET"/>
</dbReference>
<dbReference type="InterPro" id="IPR017927">
    <property type="entry name" value="FAD-bd_FR_type"/>
</dbReference>
<dbReference type="Gene3D" id="1.10.490.10">
    <property type="entry name" value="Globins"/>
    <property type="match status" value="1"/>
</dbReference>
<evidence type="ECO:0000313" key="13">
    <source>
        <dbReference type="EMBL" id="WUQ85099.1"/>
    </source>
</evidence>
<evidence type="ECO:0000313" key="14">
    <source>
        <dbReference type="Proteomes" id="UP001432222"/>
    </source>
</evidence>
<evidence type="ECO:0000256" key="8">
    <source>
        <dbReference type="ARBA" id="ARBA00023027"/>
    </source>
</evidence>
<dbReference type="PROSITE" id="PS51318">
    <property type="entry name" value="TAT"/>
    <property type="match status" value="1"/>
</dbReference>
<dbReference type="PRINTS" id="PR00410">
    <property type="entry name" value="PHEHYDRXLASE"/>
</dbReference>
<dbReference type="InterPro" id="IPR012292">
    <property type="entry name" value="Globin/Proto"/>
</dbReference>
<evidence type="ECO:0000256" key="9">
    <source>
        <dbReference type="ARBA" id="ARBA00048649"/>
    </source>
</evidence>
<dbReference type="InterPro" id="IPR009050">
    <property type="entry name" value="Globin-like_sf"/>
</dbReference>
<accession>A0ABZ1U4D1</accession>
<dbReference type="EMBL" id="CP108110">
    <property type="protein sequence ID" value="WUQ85099.1"/>
    <property type="molecule type" value="Genomic_DNA"/>
</dbReference>
<dbReference type="PANTHER" id="PTHR47354:SF5">
    <property type="entry name" value="PROTEIN RFBI"/>
    <property type="match status" value="1"/>
</dbReference>
<feature type="domain" description="FAD-binding FR-type" evidence="12">
    <location>
        <begin position="348"/>
        <end position="448"/>
    </location>
</feature>
<keyword evidence="5" id="KW-0479">Metal-binding</keyword>
<dbReference type="PROSITE" id="PS01033">
    <property type="entry name" value="GLOBIN"/>
    <property type="match status" value="1"/>
</dbReference>
<dbReference type="Gene3D" id="3.40.50.80">
    <property type="entry name" value="Nucleotide-binding domain of ferredoxin-NADP reductase (FNR) module"/>
    <property type="match status" value="1"/>
</dbReference>
<sequence length="590" mass="61097">MKSRRTLLVRTGHGSAAASAVPGLPEAVPGVVPAGGPGGAPDAGAGAVVDAVVDVAPPAEPSAPPVPPDLPPVFGPPVFGPVVPAPIVTGPVLPVVPVQSVRPVAPAPPSAPPAVPLPPVVPPRPVEPPAVPAPPAAAAAPGGPVIEPLFTSAPGLNWAGPGDQWSRAWALRTLGGAASPAASPAVDASPAPLTAAVPDPRAAAELPPTARDIELIRTSLAVVEPVADRATAHFYALIFLTHPEIRALFPAAMDVQRDRLFRALLTAARSAGDPDGLRAHLGALGRGHRRYGTLTGHYGPVGECLLAALAKYAGSRWNAETELAWRRVYRLVSSIMIEAAEEAARTSPPWWQGEVVAHERRTPDVAVLTVRPDQAYPYRAGQYTSLETPWWPRVWRHFSFASAPRPDGLLTFHVKAVQAGWVSNALVHRAAPGDVLRLGPAVGGMILDDADDGDLLLVGGGTGIAPLRALVEQVAERGAGDRSVELFHGARTPAELYELAALRELADRHHWLTVRAVLSGPGAGTAEAAAAGLLAGELPEAVARFGPWTGRTAYLSGPPAMVRRTSGVLLRAGLPAERIRHDLVGDLAAP</sequence>
<comment type="cofactor">
    <cofactor evidence="2">
        <name>FAD</name>
        <dbReference type="ChEBI" id="CHEBI:57692"/>
    </cofactor>
</comment>
<dbReference type="Proteomes" id="UP001432222">
    <property type="component" value="Chromosome"/>
</dbReference>
<dbReference type="Pfam" id="PF00042">
    <property type="entry name" value="Globin"/>
    <property type="match status" value="1"/>
</dbReference>
<comment type="similarity">
    <text evidence="3">In the C-terminal section; belongs to the flavoprotein pyridine nucleotide cytochrome reductase family.</text>
</comment>
<dbReference type="CDD" id="cd19753">
    <property type="entry name" value="Mb-like_oxidoreductase"/>
    <property type="match status" value="1"/>
</dbReference>
<proteinExistence type="inferred from homology"/>
<keyword evidence="7" id="KW-0411">Iron-sulfur</keyword>
<dbReference type="CDD" id="cd06187">
    <property type="entry name" value="O2ase_reductase_like"/>
    <property type="match status" value="1"/>
</dbReference>
<dbReference type="InterPro" id="IPR001433">
    <property type="entry name" value="OxRdtase_FAD/NAD-bd"/>
</dbReference>
<evidence type="ECO:0000256" key="1">
    <source>
        <dbReference type="ARBA" id="ARBA00001970"/>
    </source>
</evidence>
<dbReference type="InterPro" id="IPR006311">
    <property type="entry name" value="TAT_signal"/>
</dbReference>
<name>A0ABZ1U4D1_9ACTN</name>
<dbReference type="SUPFAM" id="SSF52343">
    <property type="entry name" value="Ferredoxin reductase-like, C-terminal NADP-linked domain"/>
    <property type="match status" value="1"/>
</dbReference>
<dbReference type="PANTHER" id="PTHR47354">
    <property type="entry name" value="NADH OXIDOREDUCTASE HCR"/>
    <property type="match status" value="1"/>
</dbReference>
<comment type="cofactor">
    <cofactor evidence="1">
        <name>heme b</name>
        <dbReference type="ChEBI" id="CHEBI:60344"/>
    </cofactor>
</comment>
<dbReference type="InterPro" id="IPR000971">
    <property type="entry name" value="Globin"/>
</dbReference>
<keyword evidence="5" id="KW-0408">Iron</keyword>
<feature type="domain" description="Globin" evidence="11">
    <location>
        <begin position="207"/>
        <end position="341"/>
    </location>
</feature>
<gene>
    <name evidence="13" type="ORF">OHA16_20325</name>
</gene>
<dbReference type="Pfam" id="PF00970">
    <property type="entry name" value="FAD_binding_6"/>
    <property type="match status" value="1"/>
</dbReference>
<evidence type="ECO:0000256" key="10">
    <source>
        <dbReference type="ARBA" id="ARBA00049433"/>
    </source>
</evidence>
<keyword evidence="14" id="KW-1185">Reference proteome</keyword>
<evidence type="ECO:0000256" key="7">
    <source>
        <dbReference type="ARBA" id="ARBA00023014"/>
    </source>
</evidence>
<dbReference type="InterPro" id="IPR017938">
    <property type="entry name" value="Riboflavin_synthase-like_b-brl"/>
</dbReference>
<evidence type="ECO:0000259" key="12">
    <source>
        <dbReference type="PROSITE" id="PS51384"/>
    </source>
</evidence>
<dbReference type="InterPro" id="IPR008333">
    <property type="entry name" value="Cbr1-like_FAD-bd_dom"/>
</dbReference>
<dbReference type="RefSeq" id="WP_328955895.1">
    <property type="nucleotide sequence ID" value="NZ_CP108110.1"/>
</dbReference>
<evidence type="ECO:0000256" key="3">
    <source>
        <dbReference type="ARBA" id="ARBA00006401"/>
    </source>
</evidence>
<dbReference type="EC" id="1.14.12.17" evidence="4"/>
<dbReference type="Pfam" id="PF00175">
    <property type="entry name" value="NAD_binding_1"/>
    <property type="match status" value="1"/>
</dbReference>
<evidence type="ECO:0000256" key="5">
    <source>
        <dbReference type="ARBA" id="ARBA00022714"/>
    </source>
</evidence>
<protein>
    <recommendedName>
        <fullName evidence="4">nitric oxide dioxygenase</fullName>
        <ecNumber evidence="4">1.14.12.17</ecNumber>
    </recommendedName>
</protein>
<evidence type="ECO:0000256" key="4">
    <source>
        <dbReference type="ARBA" id="ARBA00012229"/>
    </source>
</evidence>
<evidence type="ECO:0000256" key="2">
    <source>
        <dbReference type="ARBA" id="ARBA00001974"/>
    </source>
</evidence>
<comment type="catalytic activity">
    <reaction evidence="10">
        <text>2 nitric oxide + NADPH + 2 O2 = 2 nitrate + NADP(+) + H(+)</text>
        <dbReference type="Rhea" id="RHEA:19465"/>
        <dbReference type="ChEBI" id="CHEBI:15378"/>
        <dbReference type="ChEBI" id="CHEBI:15379"/>
        <dbReference type="ChEBI" id="CHEBI:16480"/>
        <dbReference type="ChEBI" id="CHEBI:17632"/>
        <dbReference type="ChEBI" id="CHEBI:57783"/>
        <dbReference type="ChEBI" id="CHEBI:58349"/>
        <dbReference type="EC" id="1.14.12.17"/>
    </reaction>
</comment>
<dbReference type="Gene3D" id="2.40.30.10">
    <property type="entry name" value="Translation factors"/>
    <property type="match status" value="1"/>
</dbReference>
<keyword evidence="6" id="KW-0521">NADP</keyword>
<evidence type="ECO:0000259" key="11">
    <source>
        <dbReference type="PROSITE" id="PS01033"/>
    </source>
</evidence>
<keyword evidence="5" id="KW-0001">2Fe-2S</keyword>
<dbReference type="PROSITE" id="PS51384">
    <property type="entry name" value="FAD_FR"/>
    <property type="match status" value="1"/>
</dbReference>
<dbReference type="InterPro" id="IPR039261">
    <property type="entry name" value="FNR_nucleotide-bd"/>
</dbReference>
<keyword evidence="8" id="KW-0520">NAD</keyword>
<reference evidence="13" key="1">
    <citation type="submission" date="2022-10" db="EMBL/GenBank/DDBJ databases">
        <title>The complete genomes of actinobacterial strains from the NBC collection.</title>
        <authorList>
            <person name="Joergensen T.S."/>
            <person name="Alvarez Arevalo M."/>
            <person name="Sterndorff E.B."/>
            <person name="Faurdal D."/>
            <person name="Vuksanovic O."/>
            <person name="Mourched A.-S."/>
            <person name="Charusanti P."/>
            <person name="Shaw S."/>
            <person name="Blin K."/>
            <person name="Weber T."/>
        </authorList>
    </citation>
    <scope>NUCLEOTIDE SEQUENCE</scope>
    <source>
        <strain evidence="13">NBC_00222</strain>
    </source>
</reference>
<comment type="catalytic activity">
    <reaction evidence="9">
        <text>2 nitric oxide + NADH + 2 O2 = 2 nitrate + NAD(+) + H(+)</text>
        <dbReference type="Rhea" id="RHEA:19469"/>
        <dbReference type="ChEBI" id="CHEBI:15378"/>
        <dbReference type="ChEBI" id="CHEBI:15379"/>
        <dbReference type="ChEBI" id="CHEBI:16480"/>
        <dbReference type="ChEBI" id="CHEBI:17632"/>
        <dbReference type="ChEBI" id="CHEBI:57540"/>
        <dbReference type="ChEBI" id="CHEBI:57945"/>
        <dbReference type="EC" id="1.14.12.17"/>
    </reaction>
</comment>